<accession>A0A0H4P9X5</accession>
<dbReference type="InterPro" id="IPR007712">
    <property type="entry name" value="RelE/ParE_toxin"/>
</dbReference>
<organism evidence="2 3">
    <name type="scientific">Cyclobacterium amurskyense</name>
    <dbReference type="NCBI Taxonomy" id="320787"/>
    <lineage>
        <taxon>Bacteria</taxon>
        <taxon>Pseudomonadati</taxon>
        <taxon>Bacteroidota</taxon>
        <taxon>Cytophagia</taxon>
        <taxon>Cytophagales</taxon>
        <taxon>Cyclobacteriaceae</taxon>
        <taxon>Cyclobacterium</taxon>
    </lineage>
</organism>
<dbReference type="KEGG" id="camu:CA2015_0063"/>
<dbReference type="InterPro" id="IPR035093">
    <property type="entry name" value="RelE/ParE_toxin_dom_sf"/>
</dbReference>
<gene>
    <name evidence="2" type="ORF">CA2015_0063</name>
</gene>
<dbReference type="EMBL" id="CP012040">
    <property type="protein sequence ID" value="AKP49548.1"/>
    <property type="molecule type" value="Genomic_DNA"/>
</dbReference>
<sequence length="103" mass="12405">MKVIWSDFAESQLDEIYDYYKKNASPSIANKLVKEIINEAQKLRKAPLIGQVEEFLKHRKIKYRYFIFKNYKIIYSEDLQEGLIRIYDVFDTRQNPPKLKRNG</sequence>
<dbReference type="RefSeq" id="WP_048640080.1">
    <property type="nucleotide sequence ID" value="NZ_CP012040.1"/>
</dbReference>
<dbReference type="OrthoDB" id="5574284at2"/>
<name>A0A0H4P9X5_9BACT</name>
<evidence type="ECO:0000256" key="1">
    <source>
        <dbReference type="ARBA" id="ARBA00022649"/>
    </source>
</evidence>
<dbReference type="Proteomes" id="UP000036520">
    <property type="component" value="Chromosome"/>
</dbReference>
<reference evidence="2 3" key="1">
    <citation type="submission" date="2015-07" db="EMBL/GenBank/DDBJ databases">
        <authorList>
            <person name="Kim K.M."/>
        </authorList>
    </citation>
    <scope>NUCLEOTIDE SEQUENCE [LARGE SCALE GENOMIC DNA]</scope>
    <source>
        <strain evidence="2 3">KCTC 12363</strain>
    </source>
</reference>
<dbReference type="STRING" id="320787.CA2015_0063"/>
<evidence type="ECO:0000313" key="2">
    <source>
        <dbReference type="EMBL" id="AKP49548.1"/>
    </source>
</evidence>
<proteinExistence type="predicted"/>
<evidence type="ECO:0000313" key="3">
    <source>
        <dbReference type="Proteomes" id="UP000036520"/>
    </source>
</evidence>
<keyword evidence="3" id="KW-1185">Reference proteome</keyword>
<dbReference type="Pfam" id="PF05016">
    <property type="entry name" value="ParE_toxin"/>
    <property type="match status" value="1"/>
</dbReference>
<protein>
    <submittedName>
        <fullName evidence="2">Plasmid stabilization protein</fullName>
    </submittedName>
</protein>
<dbReference type="AlphaFoldDB" id="A0A0H4P9X5"/>
<dbReference type="Gene3D" id="3.30.2310.20">
    <property type="entry name" value="RelE-like"/>
    <property type="match status" value="1"/>
</dbReference>
<keyword evidence="1" id="KW-1277">Toxin-antitoxin system</keyword>